<feature type="domain" description="Glycine transporter" evidence="8">
    <location>
        <begin position="6"/>
        <end position="79"/>
    </location>
</feature>
<accession>E0I561</accession>
<comment type="similarity">
    <text evidence="2">Belongs to the UPF0126 family.</text>
</comment>
<feature type="domain" description="Glycine transporter" evidence="8">
    <location>
        <begin position="93"/>
        <end position="163"/>
    </location>
</feature>
<feature type="transmembrane region" description="Helical" evidence="7">
    <location>
        <begin position="6"/>
        <end position="23"/>
    </location>
</feature>
<dbReference type="InterPro" id="IPR005115">
    <property type="entry name" value="Gly_transporter"/>
</dbReference>
<evidence type="ECO:0000256" key="1">
    <source>
        <dbReference type="ARBA" id="ARBA00004651"/>
    </source>
</evidence>
<dbReference type="eggNOG" id="COG2860">
    <property type="taxonomic scope" value="Bacteria"/>
</dbReference>
<feature type="transmembrane region" description="Helical" evidence="7">
    <location>
        <begin position="30"/>
        <end position="52"/>
    </location>
</feature>
<dbReference type="PANTHER" id="PTHR30506">
    <property type="entry name" value="INNER MEMBRANE PROTEIN"/>
    <property type="match status" value="1"/>
</dbReference>
<evidence type="ECO:0000256" key="3">
    <source>
        <dbReference type="ARBA" id="ARBA00022475"/>
    </source>
</evidence>
<gene>
    <name evidence="9" type="ORF">PaecuDRAFT_0783</name>
</gene>
<keyword evidence="3" id="KW-1003">Cell membrane</keyword>
<feature type="transmembrane region" description="Helical" evidence="7">
    <location>
        <begin position="64"/>
        <end position="81"/>
    </location>
</feature>
<protein>
    <recommendedName>
        <fullName evidence="8">Glycine transporter domain-containing protein</fullName>
    </recommendedName>
</protein>
<dbReference type="AlphaFoldDB" id="E0I561"/>
<evidence type="ECO:0000313" key="10">
    <source>
        <dbReference type="Proteomes" id="UP000005387"/>
    </source>
</evidence>
<feature type="transmembrane region" description="Helical" evidence="7">
    <location>
        <begin position="173"/>
        <end position="192"/>
    </location>
</feature>
<proteinExistence type="inferred from homology"/>
<keyword evidence="6 7" id="KW-0472">Membrane</keyword>
<evidence type="ECO:0000259" key="8">
    <source>
        <dbReference type="Pfam" id="PF03458"/>
    </source>
</evidence>
<keyword evidence="10" id="KW-1185">Reference proteome</keyword>
<keyword evidence="5 7" id="KW-1133">Transmembrane helix</keyword>
<dbReference type="STRING" id="717606.PaecuDRAFT_0783"/>
<evidence type="ECO:0000256" key="5">
    <source>
        <dbReference type="ARBA" id="ARBA00022989"/>
    </source>
</evidence>
<reference evidence="9 10" key="1">
    <citation type="submission" date="2010-07" db="EMBL/GenBank/DDBJ databases">
        <title>The draft genome of Paenibacillus curdlanolyticus YK9.</title>
        <authorList>
            <consortium name="US DOE Joint Genome Institute (JGI-PGF)"/>
            <person name="Lucas S."/>
            <person name="Copeland A."/>
            <person name="Lapidus A."/>
            <person name="Cheng J.-F."/>
            <person name="Bruce D."/>
            <person name="Goodwin L."/>
            <person name="Pitluck S."/>
            <person name="Land M.L."/>
            <person name="Hauser L."/>
            <person name="Chang Y.-J."/>
            <person name="Jeffries C."/>
            <person name="Anderson I.J."/>
            <person name="Johnson E."/>
            <person name="Loganathan U."/>
            <person name="Mulhopadhyay B."/>
            <person name="Kyrpides N."/>
            <person name="Woyke T.J."/>
        </authorList>
    </citation>
    <scope>NUCLEOTIDE SEQUENCE [LARGE SCALE GENOMIC DNA]</scope>
    <source>
        <strain evidence="9 10">YK9</strain>
    </source>
</reference>
<dbReference type="Proteomes" id="UP000005387">
    <property type="component" value="Unassembled WGS sequence"/>
</dbReference>
<feature type="transmembrane region" description="Helical" evidence="7">
    <location>
        <begin position="117"/>
        <end position="138"/>
    </location>
</feature>
<evidence type="ECO:0000256" key="7">
    <source>
        <dbReference type="SAM" id="Phobius"/>
    </source>
</evidence>
<dbReference type="GO" id="GO:0005886">
    <property type="term" value="C:plasma membrane"/>
    <property type="evidence" value="ECO:0007669"/>
    <property type="project" value="UniProtKB-SubCell"/>
</dbReference>
<evidence type="ECO:0000256" key="2">
    <source>
        <dbReference type="ARBA" id="ARBA00008193"/>
    </source>
</evidence>
<evidence type="ECO:0000313" key="9">
    <source>
        <dbReference type="EMBL" id="EFM12103.1"/>
    </source>
</evidence>
<sequence>MDIFGVFSIIGTIAFAVSGAIVAMEEEYDILGVFVLGLVTAFGGGVIRNLLIGMPVTTLWNQGTLLKIALIAMTIAFLLPVSWLKRWRRSEAFFDAIGLSAFAIQGALYATHMGHPLSAVLVAAMLTGIGGGIIRDVLAGRKPLVLQDEIYAVWAMAAGLCIAWKWSESTIELLLLFVIIIVLRMLSVHYRWRLPRRSLKHAFSQSVYELPEAHAMAQAQQQDQDQDEAEYHASAVQNQAARIRVPEARVSTMAAAAGESAGSSRKRGWWNR</sequence>
<dbReference type="EMBL" id="AEDD01000002">
    <property type="protein sequence ID" value="EFM12103.1"/>
    <property type="molecule type" value="Genomic_DNA"/>
</dbReference>
<evidence type="ECO:0000256" key="4">
    <source>
        <dbReference type="ARBA" id="ARBA00022692"/>
    </source>
</evidence>
<keyword evidence="4 7" id="KW-0812">Transmembrane</keyword>
<name>E0I561_9BACL</name>
<dbReference type="PANTHER" id="PTHR30506:SF3">
    <property type="entry name" value="UPF0126 INNER MEMBRANE PROTEIN YADS-RELATED"/>
    <property type="match status" value="1"/>
</dbReference>
<dbReference type="Pfam" id="PF03458">
    <property type="entry name" value="Gly_transporter"/>
    <property type="match status" value="2"/>
</dbReference>
<organism evidence="9 10">
    <name type="scientific">Paenibacillus curdlanolyticus YK9</name>
    <dbReference type="NCBI Taxonomy" id="717606"/>
    <lineage>
        <taxon>Bacteria</taxon>
        <taxon>Bacillati</taxon>
        <taxon>Bacillota</taxon>
        <taxon>Bacilli</taxon>
        <taxon>Bacillales</taxon>
        <taxon>Paenibacillaceae</taxon>
        <taxon>Paenibacillus</taxon>
    </lineage>
</organism>
<comment type="subcellular location">
    <subcellularLocation>
        <location evidence="1">Cell membrane</location>
        <topology evidence="1">Multi-pass membrane protein</topology>
    </subcellularLocation>
</comment>
<evidence type="ECO:0000256" key="6">
    <source>
        <dbReference type="ARBA" id="ARBA00023136"/>
    </source>
</evidence>